<comment type="similarity">
    <text evidence="1">Belongs to the cycloisomerase 2 family.</text>
</comment>
<dbReference type="RefSeq" id="WP_272746342.1">
    <property type="nucleotide sequence ID" value="NZ_JAQQKX010000001.1"/>
</dbReference>
<dbReference type="InterPro" id="IPR015943">
    <property type="entry name" value="WD40/YVTN_repeat-like_dom_sf"/>
</dbReference>
<name>A0ABT5HP37_9CAUL</name>
<proteinExistence type="inferred from homology"/>
<sequence length="369" mass="39966">MDRRQMLAGLTATTFSATPAIAITSNLPGLVRLIVGTFGHEGGKGTQVVETADDSPLRLLAAYSEIDTASYGVVNQARGRVYVTERNAGRVAAYTVTDGYKLSPNGAPVPSMATNPCYVSLSPNRTHLAVANFASDVVAIYTLDSTTGEIKGEPQVLRSEGNRDNGHAHWVQWSLDGKFIYVVDLGHEEVRSYAWDHTTGKAGPPQTAFGVATGSGPRHMALSPEGAFAFLLTEKSGELIALRREKDGSLSEIMRVKAKSESFTGEYAAAHIAINAKGDRVYISERGPDTIRVYAVAKDGHLTHLQTIASGGKWPRFFTLLEPETRLIAANQRSHSLTVFDIQTDGTLKATDIRYDVESPVYIDAIWRP</sequence>
<evidence type="ECO:0000313" key="4">
    <source>
        <dbReference type="Proteomes" id="UP001214854"/>
    </source>
</evidence>
<reference evidence="3 4" key="1">
    <citation type="submission" date="2023-01" db="EMBL/GenBank/DDBJ databases">
        <title>Novel species of the genus Asticcacaulis isolated from rivers.</title>
        <authorList>
            <person name="Lu H."/>
        </authorList>
    </citation>
    <scope>NUCLEOTIDE SEQUENCE [LARGE SCALE GENOMIC DNA]</scope>
    <source>
        <strain evidence="3 4">BYS171W</strain>
    </source>
</reference>
<dbReference type="InterPro" id="IPR019405">
    <property type="entry name" value="Lactonase_7-beta_prop"/>
</dbReference>
<evidence type="ECO:0000256" key="1">
    <source>
        <dbReference type="ARBA" id="ARBA00005564"/>
    </source>
</evidence>
<protein>
    <submittedName>
        <fullName evidence="3">Beta-propeller fold lactonase family protein</fullName>
    </submittedName>
</protein>
<accession>A0ABT5HP37</accession>
<comment type="caution">
    <text evidence="3">The sequence shown here is derived from an EMBL/GenBank/DDBJ whole genome shotgun (WGS) entry which is preliminary data.</text>
</comment>
<dbReference type="Gene3D" id="2.130.10.10">
    <property type="entry name" value="YVTN repeat-like/Quinoprotein amine dehydrogenase"/>
    <property type="match status" value="1"/>
</dbReference>
<dbReference type="InterPro" id="IPR050282">
    <property type="entry name" value="Cycloisomerase_2"/>
</dbReference>
<keyword evidence="4" id="KW-1185">Reference proteome</keyword>
<evidence type="ECO:0000313" key="3">
    <source>
        <dbReference type="EMBL" id="MDC7681823.1"/>
    </source>
</evidence>
<gene>
    <name evidence="3" type="ORF">PQU92_00940</name>
</gene>
<dbReference type="Proteomes" id="UP001214854">
    <property type="component" value="Unassembled WGS sequence"/>
</dbReference>
<evidence type="ECO:0000256" key="2">
    <source>
        <dbReference type="ARBA" id="ARBA00022526"/>
    </source>
</evidence>
<organism evidence="3 4">
    <name type="scientific">Asticcacaulis aquaticus</name>
    <dbReference type="NCBI Taxonomy" id="2984212"/>
    <lineage>
        <taxon>Bacteria</taxon>
        <taxon>Pseudomonadati</taxon>
        <taxon>Pseudomonadota</taxon>
        <taxon>Alphaproteobacteria</taxon>
        <taxon>Caulobacterales</taxon>
        <taxon>Caulobacteraceae</taxon>
        <taxon>Asticcacaulis</taxon>
    </lineage>
</organism>
<dbReference type="Pfam" id="PF10282">
    <property type="entry name" value="Lactonase"/>
    <property type="match status" value="1"/>
</dbReference>
<keyword evidence="2" id="KW-0313">Glucose metabolism</keyword>
<dbReference type="SUPFAM" id="SSF51004">
    <property type="entry name" value="C-terminal (heme d1) domain of cytochrome cd1-nitrite reductase"/>
    <property type="match status" value="1"/>
</dbReference>
<dbReference type="PANTHER" id="PTHR30344:SF1">
    <property type="entry name" value="6-PHOSPHOGLUCONOLACTONASE"/>
    <property type="match status" value="1"/>
</dbReference>
<dbReference type="EMBL" id="JAQQKX010000001">
    <property type="protein sequence ID" value="MDC7681823.1"/>
    <property type="molecule type" value="Genomic_DNA"/>
</dbReference>
<dbReference type="InterPro" id="IPR011048">
    <property type="entry name" value="Haem_d1_sf"/>
</dbReference>
<keyword evidence="2" id="KW-0119">Carbohydrate metabolism</keyword>
<dbReference type="PANTHER" id="PTHR30344">
    <property type="entry name" value="6-PHOSPHOGLUCONOLACTONASE-RELATED"/>
    <property type="match status" value="1"/>
</dbReference>